<reference evidence="1 2" key="1">
    <citation type="submission" date="2019-01" db="EMBL/GenBank/DDBJ databases">
        <title>Complete genome of a denitifying bacterium Halomons sp. BC-M4-5.</title>
        <authorList>
            <person name="Wang L."/>
            <person name="Shao Z."/>
        </authorList>
    </citation>
    <scope>NUCLEOTIDE SEQUENCE [LARGE SCALE GENOMIC DNA]</scope>
    <source>
        <strain evidence="1 2">BC-M4-5</strain>
    </source>
</reference>
<protein>
    <submittedName>
        <fullName evidence="1">Uncharacterized protein</fullName>
    </submittedName>
</protein>
<accession>A0A6I6SIF1</accession>
<organism evidence="1 2">
    <name type="scientific">Billgrantia tianxiuensis</name>
    <dbReference type="NCBI Taxonomy" id="2497861"/>
    <lineage>
        <taxon>Bacteria</taxon>
        <taxon>Pseudomonadati</taxon>
        <taxon>Pseudomonadota</taxon>
        <taxon>Gammaproteobacteria</taxon>
        <taxon>Oceanospirillales</taxon>
        <taxon>Halomonadaceae</taxon>
        <taxon>Billgrantia</taxon>
    </lineage>
</organism>
<dbReference type="KEGG" id="htx:EKK97_13850"/>
<gene>
    <name evidence="1" type="ORF">EKK97_13850</name>
</gene>
<dbReference type="EMBL" id="CP035042">
    <property type="protein sequence ID" value="QHC50448.1"/>
    <property type="molecule type" value="Genomic_DNA"/>
</dbReference>
<proteinExistence type="predicted"/>
<keyword evidence="2" id="KW-1185">Reference proteome</keyword>
<dbReference type="OrthoDB" id="7069326at2"/>
<dbReference type="Proteomes" id="UP000464013">
    <property type="component" value="Chromosome"/>
</dbReference>
<dbReference type="AlphaFoldDB" id="A0A6I6SIF1"/>
<evidence type="ECO:0000313" key="2">
    <source>
        <dbReference type="Proteomes" id="UP000464013"/>
    </source>
</evidence>
<sequence length="77" mass="8327">MSNADMPAMPVTQDQDTTRTIGLTKREHFAAMAMQGYLSGQLAWCGNGEFLTVSDKEAAKEAVAYADALLAELERTS</sequence>
<name>A0A6I6SIF1_9GAMM</name>
<dbReference type="RefSeq" id="WP_159552703.1">
    <property type="nucleotide sequence ID" value="NZ_CP035042.1"/>
</dbReference>
<evidence type="ECO:0000313" key="1">
    <source>
        <dbReference type="EMBL" id="QHC50448.1"/>
    </source>
</evidence>